<comment type="caution">
    <text evidence="1">The sequence shown here is derived from an EMBL/GenBank/DDBJ whole genome shotgun (WGS) entry which is preliminary data.</text>
</comment>
<dbReference type="EMBL" id="NNRN01000059">
    <property type="protein sequence ID" value="OYR25046.1"/>
    <property type="molecule type" value="Genomic_DNA"/>
</dbReference>
<accession>A0A256GDS3</accession>
<organism evidence="1 2">
    <name type="scientific">Brucella lupini</name>
    <dbReference type="NCBI Taxonomy" id="255457"/>
    <lineage>
        <taxon>Bacteria</taxon>
        <taxon>Pseudomonadati</taxon>
        <taxon>Pseudomonadota</taxon>
        <taxon>Alphaproteobacteria</taxon>
        <taxon>Hyphomicrobiales</taxon>
        <taxon>Brucellaceae</taxon>
        <taxon>Brucella/Ochrobactrum group</taxon>
        <taxon>Brucella</taxon>
    </lineage>
</organism>
<keyword evidence="1" id="KW-0418">Kinase</keyword>
<dbReference type="SUPFAM" id="SSF53067">
    <property type="entry name" value="Actin-like ATPase domain"/>
    <property type="match status" value="1"/>
</dbReference>
<keyword evidence="1" id="KW-0808">Transferase</keyword>
<dbReference type="InterPro" id="IPR043129">
    <property type="entry name" value="ATPase_NBD"/>
</dbReference>
<dbReference type="PANTHER" id="PTHR18964">
    <property type="entry name" value="ROK (REPRESSOR, ORF, KINASE) FAMILY"/>
    <property type="match status" value="1"/>
</dbReference>
<sequence length="126" mass="13183">MGHLAEGVRYGDETSQRLVAMSGMTIGRALGATINVLNPAVIVAGGALPQLGDLFLASMRQSIYGHALPFVTRDLGIVVVQQTEGSGLVGAAQMVIDQIFLPRCLAKWISVGQPTSAVHRLGEASN</sequence>
<dbReference type="AlphaFoldDB" id="A0A256GDS3"/>
<reference evidence="1 2" key="1">
    <citation type="submission" date="2017-07" db="EMBL/GenBank/DDBJ databases">
        <title>Draft genome of Ochrobactrum lupini type strain LUP21.</title>
        <authorList>
            <person name="Krzyzanowska D.M."/>
            <person name="Jafra S."/>
        </authorList>
    </citation>
    <scope>NUCLEOTIDE SEQUENCE [LARGE SCALE GENOMIC DNA]</scope>
    <source>
        <strain evidence="1 2">LUP21</strain>
    </source>
</reference>
<proteinExistence type="predicted"/>
<evidence type="ECO:0000313" key="1">
    <source>
        <dbReference type="EMBL" id="OYR25046.1"/>
    </source>
</evidence>
<protein>
    <submittedName>
        <fullName evidence="1">Transcriptional regulator/sugar kinase domain protein</fullName>
    </submittedName>
</protein>
<name>A0A256GDS3_9HYPH</name>
<dbReference type="Pfam" id="PF00480">
    <property type="entry name" value="ROK"/>
    <property type="match status" value="1"/>
</dbReference>
<dbReference type="PANTHER" id="PTHR18964:SF173">
    <property type="entry name" value="GLUCOKINASE"/>
    <property type="match status" value="1"/>
</dbReference>
<dbReference type="Proteomes" id="UP000216363">
    <property type="component" value="Unassembled WGS sequence"/>
</dbReference>
<dbReference type="GO" id="GO:0016301">
    <property type="term" value="F:kinase activity"/>
    <property type="evidence" value="ECO:0007669"/>
    <property type="project" value="UniProtKB-KW"/>
</dbReference>
<evidence type="ECO:0000313" key="2">
    <source>
        <dbReference type="Proteomes" id="UP000216363"/>
    </source>
</evidence>
<dbReference type="InterPro" id="IPR000600">
    <property type="entry name" value="ROK"/>
</dbReference>
<dbReference type="Gene3D" id="3.30.420.40">
    <property type="match status" value="1"/>
</dbReference>
<gene>
    <name evidence="1" type="ORF">CES86_4431</name>
</gene>